<accession>A0A1W1CK33</accession>
<protein>
    <submittedName>
        <fullName evidence="2">Paralysed flagella protein PflA</fullName>
    </submittedName>
</protein>
<sequence length="784" mass="90316">MYIYILLAFITLQAFALEISIDSAKDNFTKYSTLIITDQTPFVCQSLKDNFHATKEVICAFSKKPSQPIPMLQNNFFKVNSFSKKDTFFLSIKPFYKMQLIADIFDLSKDDTVFTADVKIARRWTIVGYKEKFSLIKKEEKPQIAINFPFFLDKDKLPFVGSLDLTGNPVRIKKVEDVTQYLKIKNFFIKKRYEDALDMINTVLERYPNTLFKSELTFYKIKIYTKMKDYDNVIALAKEFLREYSSDENIPEVLALVANAYGKLGQNSDADYFFDRLFSEHKGNVYAQWGYIYKGEMLEDSGGNREAIKYYKKALYETKNLEVAAAAAYHLTEVLLDNSPTKASKYAMKIIKAKPGFLMQNLKESMKIMNRFADAGEYKTAAAIADALLHAMGPTYDEYEELLKDKALWLAKTADKKAALAALESYIKKFPDGDYIKAVETEKDALFFENDERNASTKLAEYDKLIKEYAGDVIAQRALYEKAKLLLQEKRYADVLALKEQLKELDEDKFSDVNAIIKKAAVGLMESSLEKKNCKNVLVIANDYNITLWENWDDGIYTCAMKGGDFRLSKSIAAKHLKSKKINERKKWLYRYLKIDFETGNYSEVVDVAKDLIALIDKPKTSPYKDVYRYLFDAYARLGDNENMIKVMAKIEEIFGVDYKDIDRYVAMIALGDERKDDNMIIKYASKVMQIQKRSGSYIQSPYVEFSLYAAYMNKNDYNSALKVIRSLDTLKLSKNDRARQKYLLGMVLDKLWRDEEAQKAYNAAIKADPNSAWAKLAKSALEI</sequence>
<dbReference type="InterPro" id="IPR011990">
    <property type="entry name" value="TPR-like_helical_dom_sf"/>
</dbReference>
<dbReference type="AlphaFoldDB" id="A0A1W1CK33"/>
<evidence type="ECO:0000313" key="2">
    <source>
        <dbReference type="EMBL" id="SFV66134.1"/>
    </source>
</evidence>
<dbReference type="SUPFAM" id="SSF48452">
    <property type="entry name" value="TPR-like"/>
    <property type="match status" value="2"/>
</dbReference>
<keyword evidence="2" id="KW-0969">Cilium</keyword>
<feature type="domain" description="DUF7494" evidence="1">
    <location>
        <begin position="17"/>
        <end position="132"/>
    </location>
</feature>
<dbReference type="Gene3D" id="1.25.40.10">
    <property type="entry name" value="Tetratricopeptide repeat domain"/>
    <property type="match status" value="2"/>
</dbReference>
<organism evidence="2">
    <name type="scientific">hydrothermal vent metagenome</name>
    <dbReference type="NCBI Taxonomy" id="652676"/>
    <lineage>
        <taxon>unclassified sequences</taxon>
        <taxon>metagenomes</taxon>
        <taxon>ecological metagenomes</taxon>
    </lineage>
</organism>
<dbReference type="PROSITE" id="PS50005">
    <property type="entry name" value="TPR"/>
    <property type="match status" value="1"/>
</dbReference>
<dbReference type="Pfam" id="PF24323">
    <property type="entry name" value="DUF7494"/>
    <property type="match status" value="1"/>
</dbReference>
<keyword evidence="2" id="KW-0966">Cell projection</keyword>
<reference evidence="2" key="1">
    <citation type="submission" date="2016-10" db="EMBL/GenBank/DDBJ databases">
        <authorList>
            <person name="de Groot N.N."/>
        </authorList>
    </citation>
    <scope>NUCLEOTIDE SEQUENCE</scope>
</reference>
<name>A0A1W1CK33_9ZZZZ</name>
<proteinExistence type="predicted"/>
<dbReference type="InterPro" id="IPR055917">
    <property type="entry name" value="DUF7494"/>
</dbReference>
<dbReference type="EMBL" id="FPHK01000099">
    <property type="protein sequence ID" value="SFV66134.1"/>
    <property type="molecule type" value="Genomic_DNA"/>
</dbReference>
<evidence type="ECO:0000259" key="1">
    <source>
        <dbReference type="Pfam" id="PF24323"/>
    </source>
</evidence>
<dbReference type="InterPro" id="IPR019734">
    <property type="entry name" value="TPR_rpt"/>
</dbReference>
<dbReference type="SMART" id="SM00028">
    <property type="entry name" value="TPR"/>
    <property type="match status" value="4"/>
</dbReference>
<gene>
    <name evidence="2" type="ORF">MNB_SM-6-818</name>
</gene>
<keyword evidence="2" id="KW-0282">Flagellum</keyword>